<evidence type="ECO:0000256" key="2">
    <source>
        <dbReference type="SAM" id="SignalP"/>
    </source>
</evidence>
<name>A0ABU6B4S8_9NOCA</name>
<dbReference type="EMBL" id="JAYKYQ010000021">
    <property type="protein sequence ID" value="MEB3514699.1"/>
    <property type="molecule type" value="Genomic_DNA"/>
</dbReference>
<reference evidence="3 4" key="1">
    <citation type="submission" date="2023-12" db="EMBL/GenBank/DDBJ databases">
        <title>novel species in genus Nocarida.</title>
        <authorList>
            <person name="Li Z."/>
        </authorList>
    </citation>
    <scope>NUCLEOTIDE SEQUENCE [LARGE SCALE GENOMIC DNA]</scope>
    <source>
        <strain evidence="3 4">CDC186</strain>
    </source>
</reference>
<comment type="caution">
    <text evidence="3">The sequence shown here is derived from an EMBL/GenBank/DDBJ whole genome shotgun (WGS) entry which is preliminary data.</text>
</comment>
<organism evidence="3 4">
    <name type="scientific">Nocardia implantans</name>
    <dbReference type="NCBI Taxonomy" id="3108168"/>
    <lineage>
        <taxon>Bacteria</taxon>
        <taxon>Bacillati</taxon>
        <taxon>Actinomycetota</taxon>
        <taxon>Actinomycetes</taxon>
        <taxon>Mycobacteriales</taxon>
        <taxon>Nocardiaceae</taxon>
        <taxon>Nocardia</taxon>
    </lineage>
</organism>
<gene>
    <name evidence="3" type="ORF">U3653_32150</name>
</gene>
<keyword evidence="2" id="KW-0732">Signal</keyword>
<evidence type="ECO:0000256" key="1">
    <source>
        <dbReference type="SAM" id="MobiDB-lite"/>
    </source>
</evidence>
<keyword evidence="4" id="KW-1185">Reference proteome</keyword>
<accession>A0ABU6B4S8</accession>
<protein>
    <submittedName>
        <fullName evidence="3">Uncharacterized protein</fullName>
    </submittedName>
</protein>
<feature type="region of interest" description="Disordered" evidence="1">
    <location>
        <begin position="83"/>
        <end position="103"/>
    </location>
</feature>
<dbReference type="Proteomes" id="UP001348098">
    <property type="component" value="Unassembled WGS sequence"/>
</dbReference>
<proteinExistence type="predicted"/>
<sequence>MSLFTVRRLTTALAGSAAVMALALPAVAGAEPAPGPPARPQIEVGPDGQRFVIGPEGQRIVIGPDGRGEFNGPDGRRVVIVTPGDGEPGDGGPCEAAPGEDPGQIHVERDDVDGAGHHVIICSRR</sequence>
<feature type="signal peptide" evidence="2">
    <location>
        <begin position="1"/>
        <end position="28"/>
    </location>
</feature>
<feature type="chain" id="PRO_5045568695" evidence="2">
    <location>
        <begin position="29"/>
        <end position="125"/>
    </location>
</feature>
<dbReference type="RefSeq" id="WP_195083225.1">
    <property type="nucleotide sequence ID" value="NZ_JAYESH010000024.1"/>
</dbReference>
<evidence type="ECO:0000313" key="3">
    <source>
        <dbReference type="EMBL" id="MEB3514699.1"/>
    </source>
</evidence>
<evidence type="ECO:0000313" key="4">
    <source>
        <dbReference type="Proteomes" id="UP001348098"/>
    </source>
</evidence>